<dbReference type="InterPro" id="IPR011333">
    <property type="entry name" value="SKP1/BTB/POZ_sf"/>
</dbReference>
<dbReference type="Gene3D" id="1.25.40.420">
    <property type="match status" value="1"/>
</dbReference>
<evidence type="ECO:0000259" key="4">
    <source>
        <dbReference type="PROSITE" id="PS50097"/>
    </source>
</evidence>
<gene>
    <name evidence="5" type="ORF">V1264_021059</name>
</gene>
<dbReference type="PROSITE" id="PS50035">
    <property type="entry name" value="PLD"/>
    <property type="match status" value="1"/>
</dbReference>
<dbReference type="GO" id="GO:0003824">
    <property type="term" value="F:catalytic activity"/>
    <property type="evidence" value="ECO:0007669"/>
    <property type="project" value="InterPro"/>
</dbReference>
<reference evidence="5 6" key="1">
    <citation type="submission" date="2024-02" db="EMBL/GenBank/DDBJ databases">
        <title>Chromosome-scale genome assembly of the rough periwinkle Littorina saxatilis.</title>
        <authorList>
            <person name="De Jode A."/>
            <person name="Faria R."/>
            <person name="Formenti G."/>
            <person name="Sims Y."/>
            <person name="Smith T.P."/>
            <person name="Tracey A."/>
            <person name="Wood J.M.D."/>
            <person name="Zagrodzka Z.B."/>
            <person name="Johannesson K."/>
            <person name="Butlin R.K."/>
            <person name="Leder E.H."/>
        </authorList>
    </citation>
    <scope>NUCLEOTIDE SEQUENCE [LARGE SCALE GENOMIC DNA]</scope>
    <source>
        <strain evidence="5">Snail1</strain>
        <tissue evidence="5">Muscle</tissue>
    </source>
</reference>
<dbReference type="InterPro" id="IPR001736">
    <property type="entry name" value="PLipase_D/transphosphatidylase"/>
</dbReference>
<dbReference type="Pfam" id="PF00651">
    <property type="entry name" value="BTB"/>
    <property type="match status" value="1"/>
</dbReference>
<dbReference type="FunFam" id="1.25.40.420:FF:000001">
    <property type="entry name" value="Kelch-like family member 12"/>
    <property type="match status" value="1"/>
</dbReference>
<dbReference type="PANTHER" id="PTHR24412:SF489">
    <property type="entry name" value="RING FINGER DOMAIN AND KELCH REPEAT-CONTAINING PROTEIN DDB_G0271372"/>
    <property type="match status" value="1"/>
</dbReference>
<comment type="caution">
    <text evidence="5">The sequence shown here is derived from an EMBL/GenBank/DDBJ whole genome shotgun (WGS) entry which is preliminary data.</text>
</comment>
<dbReference type="InterPro" id="IPR011705">
    <property type="entry name" value="BACK"/>
</dbReference>
<feature type="domain" description="PLD phosphodiesterase" evidence="3">
    <location>
        <begin position="535"/>
        <end position="562"/>
    </location>
</feature>
<keyword evidence="6" id="KW-1185">Reference proteome</keyword>
<accession>A0AAN9GC92</accession>
<dbReference type="SUPFAM" id="SSF117281">
    <property type="entry name" value="Kelch motif"/>
    <property type="match status" value="2"/>
</dbReference>
<name>A0AAN9GC92_9CAEN</name>
<dbReference type="InterPro" id="IPR015915">
    <property type="entry name" value="Kelch-typ_b-propeller"/>
</dbReference>
<evidence type="ECO:0000313" key="5">
    <source>
        <dbReference type="EMBL" id="KAK7102902.1"/>
    </source>
</evidence>
<dbReference type="PROSITE" id="PS50097">
    <property type="entry name" value="BTB"/>
    <property type="match status" value="1"/>
</dbReference>
<dbReference type="EMBL" id="JBAMIC010000010">
    <property type="protein sequence ID" value="KAK7102902.1"/>
    <property type="molecule type" value="Genomic_DNA"/>
</dbReference>
<dbReference type="PANTHER" id="PTHR24412">
    <property type="entry name" value="KELCH PROTEIN"/>
    <property type="match status" value="1"/>
</dbReference>
<dbReference type="InterPro" id="IPR006652">
    <property type="entry name" value="Kelch_1"/>
</dbReference>
<dbReference type="SMART" id="SM00612">
    <property type="entry name" value="Kelch"/>
    <property type="match status" value="4"/>
</dbReference>
<dbReference type="AlphaFoldDB" id="A0AAN9GC92"/>
<evidence type="ECO:0000256" key="1">
    <source>
        <dbReference type="ARBA" id="ARBA00022441"/>
    </source>
</evidence>
<dbReference type="Proteomes" id="UP001374579">
    <property type="component" value="Unassembled WGS sequence"/>
</dbReference>
<dbReference type="SUPFAM" id="SSF54695">
    <property type="entry name" value="POZ domain"/>
    <property type="match status" value="1"/>
</dbReference>
<organism evidence="5 6">
    <name type="scientific">Littorina saxatilis</name>
    <dbReference type="NCBI Taxonomy" id="31220"/>
    <lineage>
        <taxon>Eukaryota</taxon>
        <taxon>Metazoa</taxon>
        <taxon>Spiralia</taxon>
        <taxon>Lophotrochozoa</taxon>
        <taxon>Mollusca</taxon>
        <taxon>Gastropoda</taxon>
        <taxon>Caenogastropoda</taxon>
        <taxon>Littorinimorpha</taxon>
        <taxon>Littorinoidea</taxon>
        <taxon>Littorinidae</taxon>
        <taxon>Littorina</taxon>
    </lineage>
</organism>
<feature type="domain" description="BTB" evidence="4">
    <location>
        <begin position="41"/>
        <end position="110"/>
    </location>
</feature>
<dbReference type="Gene3D" id="3.30.710.10">
    <property type="entry name" value="Potassium Channel Kv1.1, Chain A"/>
    <property type="match status" value="1"/>
</dbReference>
<sequence>MKRLTVTAKDMPDGTRTLMGKNAGNTTLARLRDLRRDKSLCDVILLVDGGEIPAHRNILIVNSDYFRSMFTDGFHETLTREIPLPERSLDRETADTLIDFMYNGNLTVTPNTVQGLIMAADQWQMTDVKDLCVEYMERQIDAQNCLGVLPFAETYRCEKLAKRSMQLIKQQFPAVVLGAEFLSLSMERLEQILDLDDLNLGHEGEDVVLRAVFRWLGYNKQDRLDDLPTLLNKVRLSKTSGECRKQLLEKDEAVQENEELLQLIENLMKEPQPVRNAQTTLYVIGGFLQSRTGPTCPRVNGVERLDAETNNWIPCADFPMRSSGSVSFSVHSHLFCAAFAPVQAGNANLVSETRIFEYNFIRDEWLDAHSCFSPESLEYIDNCLQAEGALAVCKQTNTIYTVSRDEVSSITVNLIDGAVFCRNARLLPRPRPEQIFSAQHRLHAAVVVDRKLYVIGGDRHDNGSDPVATARVIMYDPDRNVWASRCDMTEPRATVAVAELNGKIYACGGFNTRRLATMEQYDPVTDTWTTLTPMNKYRSHHKILVLDNKIWAIGGKSYSTSNGGARKVINLCEIYNPEENAWFHGPPMKQARCGFAAVAI</sequence>
<evidence type="ECO:0000259" key="3">
    <source>
        <dbReference type="PROSITE" id="PS50035"/>
    </source>
</evidence>
<dbReference type="SMART" id="SM00225">
    <property type="entry name" value="BTB"/>
    <property type="match status" value="1"/>
</dbReference>
<evidence type="ECO:0000313" key="6">
    <source>
        <dbReference type="Proteomes" id="UP001374579"/>
    </source>
</evidence>
<keyword evidence="1" id="KW-0880">Kelch repeat</keyword>
<dbReference type="Pfam" id="PF01344">
    <property type="entry name" value="Kelch_1"/>
    <property type="match status" value="4"/>
</dbReference>
<dbReference type="InterPro" id="IPR000210">
    <property type="entry name" value="BTB/POZ_dom"/>
</dbReference>
<evidence type="ECO:0008006" key="7">
    <source>
        <dbReference type="Google" id="ProtNLM"/>
    </source>
</evidence>
<keyword evidence="2" id="KW-0677">Repeat</keyword>
<dbReference type="Pfam" id="PF07707">
    <property type="entry name" value="BACK"/>
    <property type="match status" value="1"/>
</dbReference>
<protein>
    <recommendedName>
        <fullName evidence="7">BTB domain-containing protein</fullName>
    </recommendedName>
</protein>
<evidence type="ECO:0000256" key="2">
    <source>
        <dbReference type="ARBA" id="ARBA00022737"/>
    </source>
</evidence>
<dbReference type="SMART" id="SM00875">
    <property type="entry name" value="BACK"/>
    <property type="match status" value="1"/>
</dbReference>
<proteinExistence type="predicted"/>
<dbReference type="Gene3D" id="2.120.10.80">
    <property type="entry name" value="Kelch-type beta propeller"/>
    <property type="match status" value="2"/>
</dbReference>